<keyword evidence="3" id="KW-1185">Reference proteome</keyword>
<reference evidence="2 3" key="1">
    <citation type="journal article" date="2023" name="Sci. Data">
        <title>Genome assembly of the Korean intertidal mud-creeper Batillaria attramentaria.</title>
        <authorList>
            <person name="Patra A.K."/>
            <person name="Ho P.T."/>
            <person name="Jun S."/>
            <person name="Lee S.J."/>
            <person name="Kim Y."/>
            <person name="Won Y.J."/>
        </authorList>
    </citation>
    <scope>NUCLEOTIDE SEQUENCE [LARGE SCALE GENOMIC DNA]</scope>
    <source>
        <strain evidence="2">Wonlab-2016</strain>
    </source>
</reference>
<proteinExistence type="predicted"/>
<feature type="compositionally biased region" description="Polar residues" evidence="1">
    <location>
        <begin position="73"/>
        <end position="85"/>
    </location>
</feature>
<sequence>MAKKFASNLSTRADLEDELRHFVQSCYPDLHHRTYCVPPCIMNRVPYVRRVVAGQPVLLTSYTPGADQEPPVSLQQQDTVRQPQSLWEREIHRKRRPSGAEKQVQASPFPSPQQNIDRPPQTLWAREFRPNSKPLRVMDCDVRDDFAQQHVLHCLHKLGQKRQEVMFIISQLMFGNYLNKPLHEKFPSVLPRPADLPRRFIDRADCDVLIVHQNHGILLGEIKSVGFNSAGLTPEEFEKVLAKRIKKAVKQLHKSEMVVQHIFQDLAPDLKVRHTIILPYVTSTQLQRVLENDSKLANVSNKQTW</sequence>
<feature type="compositionally biased region" description="Polar residues" evidence="1">
    <location>
        <begin position="104"/>
        <end position="116"/>
    </location>
</feature>
<evidence type="ECO:0000313" key="2">
    <source>
        <dbReference type="EMBL" id="KAK7461618.1"/>
    </source>
</evidence>
<evidence type="ECO:0000256" key="1">
    <source>
        <dbReference type="SAM" id="MobiDB-lite"/>
    </source>
</evidence>
<dbReference type="AlphaFoldDB" id="A0ABD0J5B9"/>
<feature type="region of interest" description="Disordered" evidence="1">
    <location>
        <begin position="62"/>
        <end position="121"/>
    </location>
</feature>
<protein>
    <recommendedName>
        <fullName evidence="4">NERD domain-containing protein</fullName>
    </recommendedName>
</protein>
<dbReference type="EMBL" id="JACVVK020000632">
    <property type="protein sequence ID" value="KAK7461618.1"/>
    <property type="molecule type" value="Genomic_DNA"/>
</dbReference>
<gene>
    <name evidence="2" type="ORF">BaRGS_00038625</name>
</gene>
<evidence type="ECO:0000313" key="3">
    <source>
        <dbReference type="Proteomes" id="UP001519460"/>
    </source>
</evidence>
<name>A0ABD0J5B9_9CAEN</name>
<dbReference type="Proteomes" id="UP001519460">
    <property type="component" value="Unassembled WGS sequence"/>
</dbReference>
<evidence type="ECO:0008006" key="4">
    <source>
        <dbReference type="Google" id="ProtNLM"/>
    </source>
</evidence>
<accession>A0ABD0J5B9</accession>
<comment type="caution">
    <text evidence="2">The sequence shown here is derived from an EMBL/GenBank/DDBJ whole genome shotgun (WGS) entry which is preliminary data.</text>
</comment>
<organism evidence="2 3">
    <name type="scientific">Batillaria attramentaria</name>
    <dbReference type="NCBI Taxonomy" id="370345"/>
    <lineage>
        <taxon>Eukaryota</taxon>
        <taxon>Metazoa</taxon>
        <taxon>Spiralia</taxon>
        <taxon>Lophotrochozoa</taxon>
        <taxon>Mollusca</taxon>
        <taxon>Gastropoda</taxon>
        <taxon>Caenogastropoda</taxon>
        <taxon>Sorbeoconcha</taxon>
        <taxon>Cerithioidea</taxon>
        <taxon>Batillariidae</taxon>
        <taxon>Batillaria</taxon>
    </lineage>
</organism>